<dbReference type="EMBL" id="CZPT02001764">
    <property type="protein sequence ID" value="SCU71989.1"/>
    <property type="molecule type" value="Genomic_DNA"/>
</dbReference>
<dbReference type="GO" id="GO:0005737">
    <property type="term" value="C:cytoplasm"/>
    <property type="evidence" value="ECO:0007669"/>
    <property type="project" value="TreeGrafter"/>
</dbReference>
<organism evidence="6 7">
    <name type="scientific">Trypanosoma equiperdum</name>
    <dbReference type="NCBI Taxonomy" id="5694"/>
    <lineage>
        <taxon>Eukaryota</taxon>
        <taxon>Discoba</taxon>
        <taxon>Euglenozoa</taxon>
        <taxon>Kinetoplastea</taxon>
        <taxon>Metakinetoplastina</taxon>
        <taxon>Trypanosomatida</taxon>
        <taxon>Trypanosomatidae</taxon>
        <taxon>Trypanosoma</taxon>
    </lineage>
</organism>
<dbReference type="InterPro" id="IPR005522">
    <property type="entry name" value="IPK"/>
</dbReference>
<evidence type="ECO:0000313" key="6">
    <source>
        <dbReference type="EMBL" id="SCU71989.1"/>
    </source>
</evidence>
<proteinExistence type="inferred from homology"/>
<feature type="region of interest" description="Disordered" evidence="5">
    <location>
        <begin position="157"/>
        <end position="181"/>
    </location>
</feature>
<feature type="region of interest" description="Disordered" evidence="5">
    <location>
        <begin position="425"/>
        <end position="452"/>
    </location>
</feature>
<dbReference type="GO" id="GO:0000828">
    <property type="term" value="F:inositol hexakisphosphate kinase activity"/>
    <property type="evidence" value="ECO:0007669"/>
    <property type="project" value="TreeGrafter"/>
</dbReference>
<evidence type="ECO:0000256" key="1">
    <source>
        <dbReference type="ARBA" id="ARBA00007374"/>
    </source>
</evidence>
<keyword evidence="3 4" id="KW-0418">Kinase</keyword>
<feature type="compositionally biased region" description="Acidic residues" evidence="5">
    <location>
        <begin position="425"/>
        <end position="434"/>
    </location>
</feature>
<evidence type="ECO:0000256" key="3">
    <source>
        <dbReference type="ARBA" id="ARBA00022777"/>
    </source>
</evidence>
<dbReference type="SUPFAM" id="SSF56104">
    <property type="entry name" value="SAICAR synthase-like"/>
    <property type="match status" value="1"/>
</dbReference>
<dbReference type="GO" id="GO:0046854">
    <property type="term" value="P:phosphatidylinositol phosphate biosynthetic process"/>
    <property type="evidence" value="ECO:0007669"/>
    <property type="project" value="TreeGrafter"/>
</dbReference>
<feature type="compositionally biased region" description="Polar residues" evidence="5">
    <location>
        <begin position="161"/>
        <end position="179"/>
    </location>
</feature>
<dbReference type="PANTHER" id="PTHR12400:SF104">
    <property type="entry name" value="KINASE"/>
    <property type="match status" value="1"/>
</dbReference>
<feature type="compositionally biased region" description="Basic and acidic residues" evidence="5">
    <location>
        <begin position="215"/>
        <end position="227"/>
    </location>
</feature>
<feature type="region of interest" description="Disordered" evidence="5">
    <location>
        <begin position="1"/>
        <end position="20"/>
    </location>
</feature>
<keyword evidence="7" id="KW-1185">Reference proteome</keyword>
<feature type="compositionally biased region" description="Basic and acidic residues" evidence="5">
    <location>
        <begin position="38"/>
        <end position="55"/>
    </location>
</feature>
<comment type="similarity">
    <text evidence="1 4">Belongs to the inositol phosphokinase (IPK) family.</text>
</comment>
<keyword evidence="2 4" id="KW-0808">Transferase</keyword>
<dbReference type="RefSeq" id="XP_067082561.1">
    <property type="nucleotide sequence ID" value="XM_067226460.1"/>
</dbReference>
<dbReference type="InterPro" id="IPR038286">
    <property type="entry name" value="IPK_sf"/>
</dbReference>
<evidence type="ECO:0000313" key="7">
    <source>
        <dbReference type="Proteomes" id="UP000195570"/>
    </source>
</evidence>
<dbReference type="Proteomes" id="UP000195570">
    <property type="component" value="Unassembled WGS sequence"/>
</dbReference>
<protein>
    <recommendedName>
        <fullName evidence="4">Kinase</fullName>
        <ecNumber evidence="4">2.7.-.-</ecNumber>
    </recommendedName>
</protein>
<dbReference type="GO" id="GO:0005634">
    <property type="term" value="C:nucleus"/>
    <property type="evidence" value="ECO:0007669"/>
    <property type="project" value="TreeGrafter"/>
</dbReference>
<evidence type="ECO:0000256" key="4">
    <source>
        <dbReference type="RuleBase" id="RU363090"/>
    </source>
</evidence>
<gene>
    <name evidence="6" type="ORF">TEOVI_000357100</name>
</gene>
<dbReference type="EC" id="2.7.-.-" evidence="4"/>
<dbReference type="GeneID" id="92377511"/>
<dbReference type="PANTHER" id="PTHR12400">
    <property type="entry name" value="INOSITOL POLYPHOSPHATE KINASE"/>
    <property type="match status" value="1"/>
</dbReference>
<dbReference type="VEuPathDB" id="TriTrypDB:TEOVI_000357100"/>
<evidence type="ECO:0000256" key="5">
    <source>
        <dbReference type="SAM" id="MobiDB-lite"/>
    </source>
</evidence>
<reference evidence="6" key="1">
    <citation type="submission" date="2016-09" db="EMBL/GenBank/DDBJ databases">
        <authorList>
            <person name="Hebert L."/>
            <person name="Moumen B."/>
        </authorList>
    </citation>
    <scope>NUCLEOTIDE SEQUENCE [LARGE SCALE GENOMIC DNA]</scope>
    <source>
        <strain evidence="6">OVI</strain>
    </source>
</reference>
<feature type="region of interest" description="Disordered" evidence="5">
    <location>
        <begin position="25"/>
        <end position="81"/>
    </location>
</feature>
<sequence length="756" mass="82630">MGEEENLRRNSLRSSVRPSVVAILDLPESNECRSVSRKATENARASHLEKAKGSTDDADGYRSSAELTPAQKHSDGNHSFTTVPMWERRTSGVGNGSSDLHTDACDNSNALVGFPTAEGGGGPGSGRHIDKIRSIVESTSSSNVQRELSRTNDTIGKRRVSGSTQCSACSDNDENNAPTETPVWRWMDDVHWPSLDGERESCSVTQSPVTARRPAHAEQSADNHPLPRDGSMSRSSYNDAHSGFTPSDEAETEHCSCRISGNSTVASRVLGRVPGEGGRCINLLQRRRRVANGFSTARATGLFGTGGGSQTSVSPAEGFTATLSGGHSSIGGHHLAFQHNGVFMKESCSRREESFYEMLKPVQEYVERYAVFFAALYASEEAAYCRDKMGDVDDKVVVEGNATTEEDTKAPLTPGVCEDEFVAECDASGDDGDPDSSNTLVGPPRDWKAGGHGASGTYGVAGDCAEDIGEGNGEEAVGGEGGFPISHDMSSSTEGHLFSRDVKNWEFLVRLAPFVPRYHGLYHVRVNPTGDVDSVRAEAVESAQECALTSSAPRETTENRSGEGEKIAGVGLRQMIVLEDICSGFQHPCVLDLKMGKRQYGLNPPEAKLRSKEHKAAQTTTKLYGVRLAGMRRWCPDKQRYETRSKLAGRLLSLDGLRDTIYRFMQRSSRIQQVFKRQIMRLRRAFFQDHVYRFFTSSLLFVYDADDPLTSARVVMVDFAFTYEREELLRGGDADAEQDKDVGYIEALKTVLDMLT</sequence>
<dbReference type="AlphaFoldDB" id="A0A1G4IHP8"/>
<feature type="region of interest" description="Disordered" evidence="5">
    <location>
        <begin position="197"/>
        <end position="253"/>
    </location>
</feature>
<dbReference type="GO" id="GO:0032958">
    <property type="term" value="P:inositol phosphate biosynthetic process"/>
    <property type="evidence" value="ECO:0007669"/>
    <property type="project" value="InterPro"/>
</dbReference>
<comment type="caution">
    <text evidence="6">The sequence shown here is derived from an EMBL/GenBank/DDBJ whole genome shotgun (WGS) entry which is preliminary data.</text>
</comment>
<dbReference type="Gene3D" id="3.30.470.160">
    <property type="entry name" value="Inositol polyphosphate kinase"/>
    <property type="match status" value="1"/>
</dbReference>
<accession>A0A1G4IHP8</accession>
<evidence type="ECO:0000256" key="2">
    <source>
        <dbReference type="ARBA" id="ARBA00022679"/>
    </source>
</evidence>
<dbReference type="Pfam" id="PF03770">
    <property type="entry name" value="IPK"/>
    <property type="match status" value="1"/>
</dbReference>
<name>A0A1G4IHP8_TRYEQ</name>